<gene>
    <name evidence="5 6" type="primary">LOC109723952</name>
</gene>
<keyword evidence="1" id="KW-0863">Zinc-finger</keyword>
<keyword evidence="4" id="KW-1185">Reference proteome</keyword>
<dbReference type="AlphaFoldDB" id="A0A6P5GJY1"/>
<dbReference type="InterPro" id="IPR001841">
    <property type="entry name" value="Znf_RING"/>
</dbReference>
<sequence length="459" mass="50862">MDPSEPHWRMNSSFSPPLSRRWDCRYQSDGLPNRIHDAPLYGSSISSHSKGSRSGFGSDQYQNHHHSASDGALSYLGSPSDNLQGTRWTPSVRRFDLGEFSTPAGGARPEANVYPRTSEQRRYTSVNSFGSASPFSESGRWPSSGKHPILFPPRNYSGRRSFMSKPVYPLVFRNPVSEPEASGLPETSNGGRGTPGDDSRASPAWLDHMMSPELKFHKALTELQKMEASPEPNPGSSREGFRWSNASSYDFGYEGDAIEITDHISVESQRWPNNPIRFQKCGLCERLLWQKSPWSSNRIIRNSDMPIAGVLSCKHVFHADCLEETTPKSQIQDPPCPLCLREAKEDGSGSFSEPLQVALRAVRKSQGINITSTSSGGGVSSNMDSTQNEDECKRNHSLQLPPRRRVSLLRSHFRKQFSFKGKMGKDLFGVKVFKKSGASSSSSSSFVQECDQSGPSSSR</sequence>
<feature type="compositionally biased region" description="Low complexity" evidence="2">
    <location>
        <begin position="42"/>
        <end position="58"/>
    </location>
</feature>
<feature type="region of interest" description="Disordered" evidence="2">
    <location>
        <begin position="100"/>
        <end position="119"/>
    </location>
</feature>
<feature type="region of interest" description="Disordered" evidence="2">
    <location>
        <begin position="178"/>
        <end position="204"/>
    </location>
</feature>
<evidence type="ECO:0000313" key="5">
    <source>
        <dbReference type="RefSeq" id="XP_020108082.1"/>
    </source>
</evidence>
<evidence type="ECO:0000256" key="1">
    <source>
        <dbReference type="PROSITE-ProRule" id="PRU00175"/>
    </source>
</evidence>
<reference evidence="5 6" key="2">
    <citation type="submission" date="2025-04" db="UniProtKB">
        <authorList>
            <consortium name="RefSeq"/>
        </authorList>
    </citation>
    <scope>IDENTIFICATION</scope>
    <source>
        <tissue evidence="5 6">Leaf</tissue>
    </source>
</reference>
<dbReference type="SUPFAM" id="SSF57850">
    <property type="entry name" value="RING/U-box"/>
    <property type="match status" value="1"/>
</dbReference>
<evidence type="ECO:0000313" key="4">
    <source>
        <dbReference type="Proteomes" id="UP000515123"/>
    </source>
</evidence>
<dbReference type="OrthoDB" id="755409at2759"/>
<feature type="region of interest" description="Disordered" evidence="2">
    <location>
        <begin position="33"/>
        <end position="78"/>
    </location>
</feature>
<name>A0A6P5GJY1_ANACO</name>
<dbReference type="Gene3D" id="3.30.40.10">
    <property type="entry name" value="Zinc/RING finger domain, C3HC4 (zinc finger)"/>
    <property type="match status" value="1"/>
</dbReference>
<feature type="region of interest" description="Disordered" evidence="2">
    <location>
        <begin position="1"/>
        <end position="21"/>
    </location>
</feature>
<evidence type="ECO:0000259" key="3">
    <source>
        <dbReference type="PROSITE" id="PS50089"/>
    </source>
</evidence>
<organism evidence="5">
    <name type="scientific">Ananas comosus</name>
    <name type="common">Pineapple</name>
    <name type="synonym">Ananas ananas</name>
    <dbReference type="NCBI Taxonomy" id="4615"/>
    <lineage>
        <taxon>Eukaryota</taxon>
        <taxon>Viridiplantae</taxon>
        <taxon>Streptophyta</taxon>
        <taxon>Embryophyta</taxon>
        <taxon>Tracheophyta</taxon>
        <taxon>Spermatophyta</taxon>
        <taxon>Magnoliopsida</taxon>
        <taxon>Liliopsida</taxon>
        <taxon>Poales</taxon>
        <taxon>Bromeliaceae</taxon>
        <taxon>Bromelioideae</taxon>
        <taxon>Ananas</taxon>
    </lineage>
</organism>
<keyword evidence="1" id="KW-0862">Zinc</keyword>
<evidence type="ECO:0000313" key="6">
    <source>
        <dbReference type="RefSeq" id="XP_020108083.1"/>
    </source>
</evidence>
<proteinExistence type="predicted"/>
<dbReference type="GeneID" id="109723952"/>
<accession>A0A6P5GJY1</accession>
<dbReference type="InterPro" id="IPR013083">
    <property type="entry name" value="Znf_RING/FYVE/PHD"/>
</dbReference>
<feature type="region of interest" description="Disordered" evidence="2">
    <location>
        <begin position="436"/>
        <end position="459"/>
    </location>
</feature>
<feature type="region of interest" description="Disordered" evidence="2">
    <location>
        <begin position="369"/>
        <end position="403"/>
    </location>
</feature>
<dbReference type="PANTHER" id="PTHR31150">
    <property type="entry name" value="EXPRESSED PROTEIN"/>
    <property type="match status" value="1"/>
</dbReference>
<dbReference type="PROSITE" id="PS50089">
    <property type="entry name" value="ZF_RING_2"/>
    <property type="match status" value="1"/>
</dbReference>
<feature type="compositionally biased region" description="Polar residues" evidence="2">
    <location>
        <begin position="446"/>
        <end position="459"/>
    </location>
</feature>
<dbReference type="PANTHER" id="PTHR31150:SF2">
    <property type="entry name" value="RING_U-BOX SUPERFAMILY PROTEIN"/>
    <property type="match status" value="1"/>
</dbReference>
<feature type="domain" description="RING-type" evidence="3">
    <location>
        <begin position="281"/>
        <end position="339"/>
    </location>
</feature>
<dbReference type="SMART" id="SM00184">
    <property type="entry name" value="RING"/>
    <property type="match status" value="1"/>
</dbReference>
<dbReference type="Proteomes" id="UP000515123">
    <property type="component" value="Linkage group 18"/>
</dbReference>
<reference evidence="4" key="1">
    <citation type="journal article" date="2015" name="Nat. Genet.">
        <title>The pineapple genome and the evolution of CAM photosynthesis.</title>
        <authorList>
            <person name="Ming R."/>
            <person name="VanBuren R."/>
            <person name="Wai C.M."/>
            <person name="Tang H."/>
            <person name="Schatz M.C."/>
            <person name="Bowers J.E."/>
            <person name="Lyons E."/>
            <person name="Wang M.L."/>
            <person name="Chen J."/>
            <person name="Biggers E."/>
            <person name="Zhang J."/>
            <person name="Huang L."/>
            <person name="Zhang L."/>
            <person name="Miao W."/>
            <person name="Zhang J."/>
            <person name="Ye Z."/>
            <person name="Miao C."/>
            <person name="Lin Z."/>
            <person name="Wang H."/>
            <person name="Zhou H."/>
            <person name="Yim W.C."/>
            <person name="Priest H.D."/>
            <person name="Zheng C."/>
            <person name="Woodhouse M."/>
            <person name="Edger P.P."/>
            <person name="Guyot R."/>
            <person name="Guo H.B."/>
            <person name="Guo H."/>
            <person name="Zheng G."/>
            <person name="Singh R."/>
            <person name="Sharma A."/>
            <person name="Min X."/>
            <person name="Zheng Y."/>
            <person name="Lee H."/>
            <person name="Gurtowski J."/>
            <person name="Sedlazeck F.J."/>
            <person name="Harkess A."/>
            <person name="McKain M.R."/>
            <person name="Liao Z."/>
            <person name="Fang J."/>
            <person name="Liu J."/>
            <person name="Zhang X."/>
            <person name="Zhang Q."/>
            <person name="Hu W."/>
            <person name="Qin Y."/>
            <person name="Wang K."/>
            <person name="Chen L.Y."/>
            <person name="Shirley N."/>
            <person name="Lin Y.R."/>
            <person name="Liu L.Y."/>
            <person name="Hernandez A.G."/>
            <person name="Wright C.L."/>
            <person name="Bulone V."/>
            <person name="Tuskan G.A."/>
            <person name="Heath K."/>
            <person name="Zee F."/>
            <person name="Moore P.H."/>
            <person name="Sunkar R."/>
            <person name="Leebens-Mack J.H."/>
            <person name="Mockler T."/>
            <person name="Bennetzen J.L."/>
            <person name="Freeling M."/>
            <person name="Sankoff D."/>
            <person name="Paterson A.H."/>
            <person name="Zhu X."/>
            <person name="Yang X."/>
            <person name="Smith J.A."/>
            <person name="Cushman J.C."/>
            <person name="Paull R.E."/>
            <person name="Yu Q."/>
        </authorList>
    </citation>
    <scope>NUCLEOTIDE SEQUENCE [LARGE SCALE GENOMIC DNA]</scope>
    <source>
        <strain evidence="4">cv. F153</strain>
    </source>
</reference>
<protein>
    <submittedName>
        <fullName evidence="5 6">Uncharacterized protein LOC109723952 isoform X1</fullName>
    </submittedName>
</protein>
<evidence type="ECO:0000256" key="2">
    <source>
        <dbReference type="SAM" id="MobiDB-lite"/>
    </source>
</evidence>
<dbReference type="GO" id="GO:0008270">
    <property type="term" value="F:zinc ion binding"/>
    <property type="evidence" value="ECO:0007669"/>
    <property type="project" value="UniProtKB-KW"/>
</dbReference>
<keyword evidence="1" id="KW-0479">Metal-binding</keyword>
<dbReference type="RefSeq" id="XP_020108082.1">
    <property type="nucleotide sequence ID" value="XM_020252493.1"/>
</dbReference>
<dbReference type="RefSeq" id="XP_020108083.1">
    <property type="nucleotide sequence ID" value="XM_020252494.1"/>
</dbReference>